<dbReference type="Proteomes" id="UP000799423">
    <property type="component" value="Unassembled WGS sequence"/>
</dbReference>
<evidence type="ECO:0000256" key="5">
    <source>
        <dbReference type="ARBA" id="ARBA00023136"/>
    </source>
</evidence>
<evidence type="ECO:0000256" key="6">
    <source>
        <dbReference type="SAM" id="MobiDB-lite"/>
    </source>
</evidence>
<dbReference type="InterPro" id="IPR011701">
    <property type="entry name" value="MFS"/>
</dbReference>
<feature type="compositionally biased region" description="Basic residues" evidence="6">
    <location>
        <begin position="594"/>
        <end position="608"/>
    </location>
</feature>
<keyword evidence="5 7" id="KW-0472">Membrane</keyword>
<feature type="transmembrane region" description="Helical" evidence="7">
    <location>
        <begin position="435"/>
        <end position="455"/>
    </location>
</feature>
<feature type="domain" description="Major facilitator superfamily (MFS) profile" evidence="8">
    <location>
        <begin position="15"/>
        <end position="499"/>
    </location>
</feature>
<feature type="transmembrane region" description="Helical" evidence="7">
    <location>
        <begin position="344"/>
        <end position="363"/>
    </location>
</feature>
<feature type="transmembrane region" description="Helical" evidence="7">
    <location>
        <begin position="375"/>
        <end position="396"/>
    </location>
</feature>
<feature type="transmembrane region" description="Helical" evidence="7">
    <location>
        <begin position="408"/>
        <end position="428"/>
    </location>
</feature>
<dbReference type="OrthoDB" id="10262656at2759"/>
<protein>
    <submittedName>
        <fullName evidence="9">MFS general substrate transporter</fullName>
    </submittedName>
</protein>
<dbReference type="PANTHER" id="PTHR23504">
    <property type="entry name" value="MAJOR FACILITATOR SUPERFAMILY DOMAIN-CONTAINING PROTEIN 10"/>
    <property type="match status" value="1"/>
</dbReference>
<evidence type="ECO:0000313" key="10">
    <source>
        <dbReference type="Proteomes" id="UP000799423"/>
    </source>
</evidence>
<feature type="transmembrane region" description="Helical" evidence="7">
    <location>
        <begin position="475"/>
        <end position="495"/>
    </location>
</feature>
<evidence type="ECO:0000256" key="4">
    <source>
        <dbReference type="ARBA" id="ARBA00022989"/>
    </source>
</evidence>
<dbReference type="AlphaFoldDB" id="A0A6A7BAW2"/>
<keyword evidence="10" id="KW-1185">Reference proteome</keyword>
<dbReference type="GO" id="GO:0022857">
    <property type="term" value="F:transmembrane transporter activity"/>
    <property type="evidence" value="ECO:0007669"/>
    <property type="project" value="InterPro"/>
</dbReference>
<feature type="transmembrane region" description="Helical" evidence="7">
    <location>
        <begin position="187"/>
        <end position="209"/>
    </location>
</feature>
<name>A0A6A7BAW2_9PLEO</name>
<dbReference type="SUPFAM" id="SSF103473">
    <property type="entry name" value="MFS general substrate transporter"/>
    <property type="match status" value="1"/>
</dbReference>
<feature type="region of interest" description="Disordered" evidence="6">
    <location>
        <begin position="503"/>
        <end position="534"/>
    </location>
</feature>
<dbReference type="EMBL" id="MU006298">
    <property type="protein sequence ID" value="KAF2852534.1"/>
    <property type="molecule type" value="Genomic_DNA"/>
</dbReference>
<feature type="compositionally biased region" description="Basic and acidic residues" evidence="6">
    <location>
        <begin position="525"/>
        <end position="534"/>
    </location>
</feature>
<evidence type="ECO:0000259" key="8">
    <source>
        <dbReference type="PROSITE" id="PS50850"/>
    </source>
</evidence>
<evidence type="ECO:0000313" key="9">
    <source>
        <dbReference type="EMBL" id="KAF2852534.1"/>
    </source>
</evidence>
<dbReference type="InterPro" id="IPR036259">
    <property type="entry name" value="MFS_trans_sf"/>
</dbReference>
<feature type="region of interest" description="Disordered" evidence="6">
    <location>
        <begin position="567"/>
        <end position="641"/>
    </location>
</feature>
<dbReference type="CDD" id="cd17330">
    <property type="entry name" value="MFS_SLC46_TetA_like"/>
    <property type="match status" value="1"/>
</dbReference>
<keyword evidence="2" id="KW-0813">Transport</keyword>
<keyword evidence="3 7" id="KW-0812">Transmembrane</keyword>
<feature type="transmembrane region" description="Helical" evidence="7">
    <location>
        <begin position="85"/>
        <end position="103"/>
    </location>
</feature>
<evidence type="ECO:0000256" key="2">
    <source>
        <dbReference type="ARBA" id="ARBA00022448"/>
    </source>
</evidence>
<dbReference type="Pfam" id="PF07690">
    <property type="entry name" value="MFS_1"/>
    <property type="match status" value="2"/>
</dbReference>
<comment type="subcellular location">
    <subcellularLocation>
        <location evidence="1">Membrane</location>
        <topology evidence="1">Multi-pass membrane protein</topology>
    </subcellularLocation>
</comment>
<proteinExistence type="predicted"/>
<feature type="compositionally biased region" description="Acidic residues" evidence="6">
    <location>
        <begin position="503"/>
        <end position="524"/>
    </location>
</feature>
<dbReference type="InterPro" id="IPR020846">
    <property type="entry name" value="MFS_dom"/>
</dbReference>
<feature type="transmembrane region" description="Helical" evidence="7">
    <location>
        <begin position="54"/>
        <end position="73"/>
    </location>
</feature>
<evidence type="ECO:0000256" key="3">
    <source>
        <dbReference type="ARBA" id="ARBA00022692"/>
    </source>
</evidence>
<reference evidence="9" key="1">
    <citation type="submission" date="2020-01" db="EMBL/GenBank/DDBJ databases">
        <authorList>
            <consortium name="DOE Joint Genome Institute"/>
            <person name="Haridas S."/>
            <person name="Albert R."/>
            <person name="Binder M."/>
            <person name="Bloem J."/>
            <person name="Labutti K."/>
            <person name="Salamov A."/>
            <person name="Andreopoulos B."/>
            <person name="Baker S.E."/>
            <person name="Barry K."/>
            <person name="Bills G."/>
            <person name="Bluhm B.H."/>
            <person name="Cannon C."/>
            <person name="Castanera R."/>
            <person name="Culley D.E."/>
            <person name="Daum C."/>
            <person name="Ezra D."/>
            <person name="Gonzalez J.B."/>
            <person name="Henrissat B."/>
            <person name="Kuo A."/>
            <person name="Liang C."/>
            <person name="Lipzen A."/>
            <person name="Lutzoni F."/>
            <person name="Magnuson J."/>
            <person name="Mondo S."/>
            <person name="Nolan M."/>
            <person name="Ohm R."/>
            <person name="Pangilinan J."/>
            <person name="Park H.-J."/>
            <person name="Ramirez L."/>
            <person name="Alfaro M."/>
            <person name="Sun H."/>
            <person name="Tritt A."/>
            <person name="Yoshinaga Y."/>
            <person name="Zwiers L.-H."/>
            <person name="Turgeon B.G."/>
            <person name="Goodwin S.B."/>
            <person name="Spatafora J.W."/>
            <person name="Crous P.W."/>
            <person name="Grigoriev I.V."/>
        </authorList>
    </citation>
    <scope>NUCLEOTIDE SEQUENCE</scope>
    <source>
        <strain evidence="9">IPT5</strain>
    </source>
</reference>
<dbReference type="PANTHER" id="PTHR23504:SF8">
    <property type="entry name" value="TRANSPORTER, PUTATIVE (AFU_ORTHOLOGUE AFUA_1G03730)-RELATED"/>
    <property type="match status" value="1"/>
</dbReference>
<dbReference type="Gene3D" id="1.20.1250.20">
    <property type="entry name" value="MFS general substrate transporter like domains"/>
    <property type="match status" value="1"/>
</dbReference>
<accession>A0A6A7BAW2</accession>
<keyword evidence="4 7" id="KW-1133">Transmembrane helix</keyword>
<gene>
    <name evidence="9" type="ORF">T440DRAFT_553413</name>
</gene>
<dbReference type="GO" id="GO:0016020">
    <property type="term" value="C:membrane"/>
    <property type="evidence" value="ECO:0007669"/>
    <property type="project" value="UniProtKB-SubCell"/>
</dbReference>
<sequence>MTTTTTTEHRLPVKQLIILAICRFAEPIALTSVFPYMPELMESFGIPENDIARWAGIASSTFSLCQAFTGLIWGAASDRYGRKPIILFGLFNTMWTMLLWGFSVNLPMALTARALQGLTNGNVGILRTTVAELCPWKELQPRAFSVMPLVYTVGAIFGPTLGGALSNPLRIDPRKPRGSKFLEKFPYVLPNIVAAAFFTTGIVVGWLFLQETLESKRGKKDLGIRTGEKITGSVRKILGVKGEEQNGDAEREPLLAQQKVDNDVGVQSGAACAANKKKKPSIRDVLTYQTTLNLVVYTLLALYTLAFDQLLPVFMHHPPQPANSPQRSLPLKFAGGFGIDSRRIGLIFTIFAITSTLCQFLLFPPLARRLGVLTCLRIAFLIFPFVFFITPFISLIPDPTAREATMVALLMVRGVAGTFAFPTSTIMLTNSAASLSVLGTINGLATSVSAVGRAAGPSIGGGLFTWGVKRGYVVVPFWTLSVISLGAAVPTFWLVEGKGFGGDDESGVDEAESIDDEDVSEDEERGAAPKARDIGIRDEAALSESEFGEPADINVLSYTSTRSSIAAASEDGCGVSDGEGDSRRRSNQLEGVRSHSHQGRRRGVRRRSSVPIGMGKGFRRYSSNLGSSGVVGGGGASWGGT</sequence>
<feature type="compositionally biased region" description="Gly residues" evidence="6">
    <location>
        <begin position="629"/>
        <end position="641"/>
    </location>
</feature>
<evidence type="ECO:0000256" key="7">
    <source>
        <dbReference type="SAM" id="Phobius"/>
    </source>
</evidence>
<evidence type="ECO:0000256" key="1">
    <source>
        <dbReference type="ARBA" id="ARBA00004141"/>
    </source>
</evidence>
<organism evidence="9 10">
    <name type="scientific">Plenodomus tracheiphilus IPT5</name>
    <dbReference type="NCBI Taxonomy" id="1408161"/>
    <lineage>
        <taxon>Eukaryota</taxon>
        <taxon>Fungi</taxon>
        <taxon>Dikarya</taxon>
        <taxon>Ascomycota</taxon>
        <taxon>Pezizomycotina</taxon>
        <taxon>Dothideomycetes</taxon>
        <taxon>Pleosporomycetidae</taxon>
        <taxon>Pleosporales</taxon>
        <taxon>Pleosporineae</taxon>
        <taxon>Leptosphaeriaceae</taxon>
        <taxon>Plenodomus</taxon>
    </lineage>
</organism>
<feature type="transmembrane region" description="Helical" evidence="7">
    <location>
        <begin position="285"/>
        <end position="306"/>
    </location>
</feature>
<dbReference type="PROSITE" id="PS50850">
    <property type="entry name" value="MFS"/>
    <property type="match status" value="1"/>
</dbReference>